<proteinExistence type="inferred from homology"/>
<comment type="caution">
    <text evidence="7">The sequence shown here is derived from an EMBL/GenBank/DDBJ whole genome shotgun (WGS) entry which is preliminary data.</text>
</comment>
<dbReference type="EC" id="2.4.1.7" evidence="7"/>
<evidence type="ECO:0000259" key="6">
    <source>
        <dbReference type="SMART" id="SM00642"/>
    </source>
</evidence>
<feature type="binding site" evidence="5">
    <location>
        <position position="419"/>
    </location>
    <ligand>
        <name>substrate</name>
    </ligand>
</feature>
<dbReference type="InterPro" id="IPR017853">
    <property type="entry name" value="GH"/>
</dbReference>
<accession>A0A8I0GDH7</accession>
<dbReference type="SUPFAM" id="SSF51445">
    <property type="entry name" value="(Trans)glycosidases"/>
    <property type="match status" value="1"/>
</dbReference>
<gene>
    <name evidence="7" type="ORF">H8R10_01270</name>
</gene>
<dbReference type="NCBIfam" id="TIGR03852">
    <property type="entry name" value="sucrose_gtfA"/>
    <property type="match status" value="1"/>
</dbReference>
<dbReference type="AlphaFoldDB" id="A0A8I0GDH7"/>
<feature type="active site" description="Proton donor" evidence="4">
    <location>
        <position position="256"/>
    </location>
</feature>
<dbReference type="GO" id="GO:0005975">
    <property type="term" value="P:carbohydrate metabolic process"/>
    <property type="evidence" value="ECO:0007669"/>
    <property type="project" value="InterPro"/>
</dbReference>
<dbReference type="Proteomes" id="UP000627538">
    <property type="component" value="Unassembled WGS sequence"/>
</dbReference>
<sequence>MTITDQRSSRVASSSFTFTPAQLGGGRDKTQLIAYADRFGGSLAELSQLLRDDLDGVFDGVHILPFFTPFDGADAGFDPADHTQVDERLGSWRDVKELSRTHHVMADMIVNHVSHTNPAFRDVVENGEDSEYADMFLTFSAVFPDGASEEELATIYRPRPGMPFTHYRWGDKTRLVWTTFTPQQIDINVATGAGRQYLENVLDALASGGVTQVRLDAVGYAVKTPGTSSFMTPQTYEFIDSLAERARERGMSVLVEIHSHYENQVEVAKRVDQVYDFALPPLLLHAIHSDDIAPLTKWLELRPLNAVTVLDTHDGIGIVDIGGDGAKPGLVTDEQLSALVESIHDASDGASRKATGWAASNVDIYQVNCTFVDACGSSKAYALARAVQVFTPGVAQVYYAGLLGAHCDLELLERTGVGRDINRPYFTAEQVRARLRDELVADQVELLRLRRTHPAFDGSCTITADPEAASLAIEWRQGEDVCTLTANFAEKSYAISHS</sequence>
<evidence type="ECO:0000256" key="1">
    <source>
        <dbReference type="ARBA" id="ARBA00008452"/>
    </source>
</evidence>
<feature type="binding site" evidence="5">
    <location>
        <position position="112"/>
    </location>
    <ligand>
        <name>substrate</name>
    </ligand>
</feature>
<dbReference type="PANTHER" id="PTHR38784:SF1">
    <property type="entry name" value="SUCROSE PHOSPHORYLASE"/>
    <property type="match status" value="1"/>
</dbReference>
<dbReference type="Pfam" id="PF00128">
    <property type="entry name" value="Alpha-amylase"/>
    <property type="match status" value="1"/>
</dbReference>
<dbReference type="InterPro" id="IPR016377">
    <property type="entry name" value="Sucrose_GGa_phosphorylase-rel"/>
</dbReference>
<feature type="active site" description="Nucleophile" evidence="4">
    <location>
        <position position="216"/>
    </location>
</feature>
<reference evidence="7 8" key="1">
    <citation type="submission" date="2020-08" db="EMBL/GenBank/DDBJ databases">
        <title>Winkia gen. nov., sp. nov., isolated from faeces of the Anser albifrons in China.</title>
        <authorList>
            <person name="Liu Q."/>
        </authorList>
    </citation>
    <scope>NUCLEOTIDE SEQUENCE [LARGE SCALE GENOMIC DNA]</scope>
    <source>
        <strain evidence="7 8">C62</strain>
    </source>
</reference>
<dbReference type="Gene3D" id="3.20.20.80">
    <property type="entry name" value="Glycosidases"/>
    <property type="match status" value="1"/>
</dbReference>
<keyword evidence="8" id="KW-1185">Reference proteome</keyword>
<evidence type="ECO:0000256" key="3">
    <source>
        <dbReference type="ARBA" id="ARBA00022679"/>
    </source>
</evidence>
<feature type="binding site" evidence="5">
    <location>
        <position position="256"/>
    </location>
    <ligand>
        <name>substrate</name>
    </ligand>
</feature>
<evidence type="ECO:0000313" key="8">
    <source>
        <dbReference type="Proteomes" id="UP000627538"/>
    </source>
</evidence>
<name>A0A8I0GDH7_9ACTO</name>
<feature type="domain" description="Glycosyl hydrolase family 13 catalytic" evidence="6">
    <location>
        <begin position="33"/>
        <end position="434"/>
    </location>
</feature>
<feature type="binding site" evidence="5">
    <location>
        <begin position="313"/>
        <end position="314"/>
    </location>
    <ligand>
        <name>substrate</name>
    </ligand>
</feature>
<dbReference type="SMART" id="SM00642">
    <property type="entry name" value="Aamy"/>
    <property type="match status" value="1"/>
</dbReference>
<keyword evidence="2 7" id="KW-0328">Glycosyltransferase</keyword>
<evidence type="ECO:0000256" key="5">
    <source>
        <dbReference type="PIRSR" id="PIRSR003059-2"/>
    </source>
</evidence>
<evidence type="ECO:0000256" key="4">
    <source>
        <dbReference type="PIRSR" id="PIRSR003059-1"/>
    </source>
</evidence>
<feature type="binding site" evidence="5">
    <location>
        <begin position="214"/>
        <end position="216"/>
    </location>
    <ligand>
        <name>substrate</name>
    </ligand>
</feature>
<dbReference type="PIRSF" id="PIRSF003059">
    <property type="entry name" value="Sucrose_phosphorylase"/>
    <property type="match status" value="1"/>
</dbReference>
<dbReference type="PANTHER" id="PTHR38784">
    <property type="entry name" value="SUCROSE PHOSPHORYLASE"/>
    <property type="match status" value="1"/>
</dbReference>
<organism evidence="7 8">
    <name type="scientific">Nanchangia anserum</name>
    <dbReference type="NCBI Taxonomy" id="2692125"/>
    <lineage>
        <taxon>Bacteria</taxon>
        <taxon>Bacillati</taxon>
        <taxon>Actinomycetota</taxon>
        <taxon>Actinomycetes</taxon>
        <taxon>Actinomycetales</taxon>
        <taxon>Actinomycetaceae</taxon>
        <taxon>Nanchangia</taxon>
    </lineage>
</organism>
<dbReference type="GO" id="GO:0009018">
    <property type="term" value="F:sucrose phosphorylase activity"/>
    <property type="evidence" value="ECO:0007669"/>
    <property type="project" value="UniProtKB-EC"/>
</dbReference>
<keyword evidence="3 7" id="KW-0808">Transferase</keyword>
<feature type="binding site" evidence="5">
    <location>
        <begin position="363"/>
        <end position="366"/>
    </location>
    <ligand>
        <name>substrate</name>
    </ligand>
</feature>
<dbReference type="InterPro" id="IPR045857">
    <property type="entry name" value="O16G_dom_2"/>
</dbReference>
<dbReference type="EMBL" id="JACRUO010000001">
    <property type="protein sequence ID" value="MBD3688872.1"/>
    <property type="molecule type" value="Genomic_DNA"/>
</dbReference>
<comment type="similarity">
    <text evidence="1">Belongs to the glycosyl hydrolase 13 family. Sucrose phosphorylase subfamily.</text>
</comment>
<dbReference type="InterPro" id="IPR022527">
    <property type="entry name" value="Sucrose_phospho"/>
</dbReference>
<dbReference type="InterPro" id="IPR006047">
    <property type="entry name" value="GH13_cat_dom"/>
</dbReference>
<protein>
    <submittedName>
        <fullName evidence="7">Sucrose phosphorylase</fullName>
        <ecNumber evidence="7">2.4.1.7</ecNumber>
    </submittedName>
</protein>
<evidence type="ECO:0000313" key="7">
    <source>
        <dbReference type="EMBL" id="MBD3688872.1"/>
    </source>
</evidence>
<evidence type="ECO:0000256" key="2">
    <source>
        <dbReference type="ARBA" id="ARBA00022676"/>
    </source>
</evidence>
<feature type="binding site" evidence="5">
    <location>
        <position position="74"/>
    </location>
    <ligand>
        <name>substrate</name>
    </ligand>
</feature>
<dbReference type="Gene3D" id="3.90.400.10">
    <property type="entry name" value="Oligo-1,6-glucosidase, Domain 2"/>
    <property type="match status" value="1"/>
</dbReference>